<sequence>MWCYRRILKISWTDRKTNAQVLEQLGKQCEVLNSIKIRKLEYLGHIMRGEKYELLRNIMQGKIKGRRSVGRRKISWLRNLREWFGCSSIELFRRVTNKIIIARMISNLR</sequence>
<proteinExistence type="predicted"/>
<organism evidence="1">
    <name type="scientific">Diabrotica virgifera virgifera</name>
    <name type="common">western corn rootworm</name>
    <dbReference type="NCBI Taxonomy" id="50390"/>
    <lineage>
        <taxon>Eukaryota</taxon>
        <taxon>Metazoa</taxon>
        <taxon>Ecdysozoa</taxon>
        <taxon>Arthropoda</taxon>
        <taxon>Hexapoda</taxon>
        <taxon>Insecta</taxon>
        <taxon>Pterygota</taxon>
        <taxon>Neoptera</taxon>
        <taxon>Endopterygota</taxon>
        <taxon>Coleoptera</taxon>
        <taxon>Polyphaga</taxon>
        <taxon>Cucujiformia</taxon>
        <taxon>Chrysomeloidea</taxon>
        <taxon>Chrysomelidae</taxon>
        <taxon>Galerucinae</taxon>
        <taxon>Diabroticina</taxon>
        <taxon>Diabroticites</taxon>
        <taxon>Diabrotica</taxon>
    </lineage>
</organism>
<reference evidence="1" key="1">
    <citation type="submission" date="2025-08" db="UniProtKB">
        <authorList>
            <consortium name="RefSeq"/>
        </authorList>
    </citation>
    <scope>IDENTIFICATION</scope>
</reference>
<name>A0A6P7FTK3_DIAVI</name>
<accession>A0A6P7FTK3</accession>
<dbReference type="RefSeq" id="XP_028139754.1">
    <property type="nucleotide sequence ID" value="XM_028283953.1"/>
</dbReference>
<dbReference type="InParanoid" id="A0A6P7FTK3"/>
<protein>
    <submittedName>
        <fullName evidence="1">Uncharacterized protein LOC114333955</fullName>
    </submittedName>
</protein>
<gene>
    <name evidence="1" type="primary">LOC114333955</name>
</gene>
<evidence type="ECO:0000313" key="1">
    <source>
        <dbReference type="RefSeq" id="XP_028139754.1"/>
    </source>
</evidence>
<dbReference type="AlphaFoldDB" id="A0A6P7FTK3"/>